<keyword evidence="5" id="KW-0560">Oxidoreductase</keyword>
<dbReference type="FunFam" id="3.40.50.720:FF:000039">
    <property type="entry name" value="Alcohol dehydrogenase AdhP"/>
    <property type="match status" value="1"/>
</dbReference>
<evidence type="ECO:0000313" key="8">
    <source>
        <dbReference type="EMBL" id="KAJ4357501.1"/>
    </source>
</evidence>
<dbReference type="Gene3D" id="3.40.50.720">
    <property type="entry name" value="NAD(P)-binding Rossmann-like Domain"/>
    <property type="match status" value="1"/>
</dbReference>
<comment type="caution">
    <text evidence="8">The sequence shown here is derived from an EMBL/GenBank/DDBJ whole genome shotgun (WGS) entry which is preliminary data.</text>
</comment>
<reference evidence="8" key="1">
    <citation type="submission" date="2022-10" db="EMBL/GenBank/DDBJ databases">
        <title>Tapping the CABI collections for fungal endophytes: first genome assemblies for Collariella, Neodidymelliopsis, Ascochyta clinopodiicola, Didymella pomorum, Didymosphaeria variabile, Neocosmospora piperis and Neocucurbitaria cava.</title>
        <authorList>
            <person name="Hill R."/>
        </authorList>
    </citation>
    <scope>NUCLEOTIDE SEQUENCE</scope>
    <source>
        <strain evidence="8">IMI 356815</strain>
    </source>
</reference>
<dbReference type="GO" id="GO:0046872">
    <property type="term" value="F:metal ion binding"/>
    <property type="evidence" value="ECO:0007669"/>
    <property type="project" value="UniProtKB-KW"/>
</dbReference>
<evidence type="ECO:0000256" key="6">
    <source>
        <dbReference type="ARBA" id="ARBA00023027"/>
    </source>
</evidence>
<dbReference type="GO" id="GO:0004022">
    <property type="term" value="F:alcohol dehydrogenase (NAD+) activity"/>
    <property type="evidence" value="ECO:0007669"/>
    <property type="project" value="TreeGrafter"/>
</dbReference>
<evidence type="ECO:0000259" key="7">
    <source>
        <dbReference type="SMART" id="SM00829"/>
    </source>
</evidence>
<dbReference type="Pfam" id="PF00107">
    <property type="entry name" value="ADH_zinc_N"/>
    <property type="match status" value="1"/>
</dbReference>
<dbReference type="InterPro" id="IPR020843">
    <property type="entry name" value="ER"/>
</dbReference>
<dbReference type="Proteomes" id="UP001140513">
    <property type="component" value="Unassembled WGS sequence"/>
</dbReference>
<dbReference type="GeneID" id="80905607"/>
<comment type="similarity">
    <text evidence="2">Belongs to the zinc-containing alcohol dehydrogenase family.</text>
</comment>
<evidence type="ECO:0000256" key="1">
    <source>
        <dbReference type="ARBA" id="ARBA00001947"/>
    </source>
</evidence>
<protein>
    <recommendedName>
        <fullName evidence="7">Enoyl reductase (ER) domain-containing protein</fullName>
    </recommendedName>
</protein>
<keyword evidence="4" id="KW-0862">Zinc</keyword>
<keyword evidence="9" id="KW-1185">Reference proteome</keyword>
<dbReference type="AlphaFoldDB" id="A0A9W9CD88"/>
<dbReference type="Gene3D" id="3.90.180.10">
    <property type="entry name" value="Medium-chain alcohol dehydrogenases, catalytic domain"/>
    <property type="match status" value="1"/>
</dbReference>
<evidence type="ECO:0000256" key="3">
    <source>
        <dbReference type="ARBA" id="ARBA00022723"/>
    </source>
</evidence>
<proteinExistence type="inferred from homology"/>
<dbReference type="Pfam" id="PF08240">
    <property type="entry name" value="ADH_N"/>
    <property type="match status" value="1"/>
</dbReference>
<evidence type="ECO:0000256" key="5">
    <source>
        <dbReference type="ARBA" id="ARBA00023002"/>
    </source>
</evidence>
<feature type="domain" description="Enoyl reductase (ER)" evidence="7">
    <location>
        <begin position="9"/>
        <end position="340"/>
    </location>
</feature>
<dbReference type="InterPro" id="IPR036291">
    <property type="entry name" value="NAD(P)-bd_dom_sf"/>
</dbReference>
<dbReference type="InterPro" id="IPR013154">
    <property type="entry name" value="ADH-like_N"/>
</dbReference>
<accession>A0A9W9CD88</accession>
<dbReference type="SUPFAM" id="SSF50129">
    <property type="entry name" value="GroES-like"/>
    <property type="match status" value="1"/>
</dbReference>
<dbReference type="PANTHER" id="PTHR42940">
    <property type="entry name" value="ALCOHOL DEHYDROGENASE 1-RELATED"/>
    <property type="match status" value="1"/>
</dbReference>
<organism evidence="8 9">
    <name type="scientific">Didymosphaeria variabile</name>
    <dbReference type="NCBI Taxonomy" id="1932322"/>
    <lineage>
        <taxon>Eukaryota</taxon>
        <taxon>Fungi</taxon>
        <taxon>Dikarya</taxon>
        <taxon>Ascomycota</taxon>
        <taxon>Pezizomycotina</taxon>
        <taxon>Dothideomycetes</taxon>
        <taxon>Pleosporomycetidae</taxon>
        <taxon>Pleosporales</taxon>
        <taxon>Massarineae</taxon>
        <taxon>Didymosphaeriaceae</taxon>
        <taxon>Didymosphaeria</taxon>
    </lineage>
</organism>
<dbReference type="PANTHER" id="PTHR42940:SF8">
    <property type="entry name" value="VACUOLAR PROTEIN SORTING-ASSOCIATED PROTEIN 11"/>
    <property type="match status" value="1"/>
</dbReference>
<evidence type="ECO:0000256" key="2">
    <source>
        <dbReference type="ARBA" id="ARBA00008072"/>
    </source>
</evidence>
<keyword evidence="3" id="KW-0479">Metal-binding</keyword>
<sequence length="343" mass="36833">MKAAQWDPAQQKVVVNEVSKPIPGPGQFLVKLASASLCHSDLMSMAMPHTEPITIGHEGAGYIEEIHPTAQNKGFKIGDSIGFTYIVNYCDDCEGCEIHNNHCLNKKSRVNGFNEPGLFAEYATVDATSCIILPKQLPPETSSPIFCGGITAFHCVDSCELQSGQWLAVVGCGGLGQLAVQYAKAMGFKVIGIDINDDILENSKSQGADAVFNSRTNPSYIEEAKAYMDRGPNKGADAVAVFSAAPAAYKSAPPLVKLGGIIMVVGLPAEGVTFNALDIATGKYRVKGDSTGIPRRMKKAIDFTAKHSIKPEIETHKSLEAVNGMVERMRNGELTRRQVVQFA</sequence>
<dbReference type="SMART" id="SM00829">
    <property type="entry name" value="PKS_ER"/>
    <property type="match status" value="1"/>
</dbReference>
<comment type="cofactor">
    <cofactor evidence="1">
        <name>Zn(2+)</name>
        <dbReference type="ChEBI" id="CHEBI:29105"/>
    </cofactor>
</comment>
<dbReference type="SUPFAM" id="SSF51735">
    <property type="entry name" value="NAD(P)-binding Rossmann-fold domains"/>
    <property type="match status" value="1"/>
</dbReference>
<evidence type="ECO:0000256" key="4">
    <source>
        <dbReference type="ARBA" id="ARBA00022833"/>
    </source>
</evidence>
<keyword evidence="6" id="KW-0520">NAD</keyword>
<gene>
    <name evidence="8" type="ORF">N0V89_002077</name>
</gene>
<evidence type="ECO:0000313" key="9">
    <source>
        <dbReference type="Proteomes" id="UP001140513"/>
    </source>
</evidence>
<dbReference type="InterPro" id="IPR011032">
    <property type="entry name" value="GroES-like_sf"/>
</dbReference>
<dbReference type="GO" id="GO:0005737">
    <property type="term" value="C:cytoplasm"/>
    <property type="evidence" value="ECO:0007669"/>
    <property type="project" value="TreeGrafter"/>
</dbReference>
<dbReference type="EMBL" id="JAPEUX010000002">
    <property type="protein sequence ID" value="KAJ4357501.1"/>
    <property type="molecule type" value="Genomic_DNA"/>
</dbReference>
<dbReference type="RefSeq" id="XP_056074360.1">
    <property type="nucleotide sequence ID" value="XM_056210887.1"/>
</dbReference>
<dbReference type="InterPro" id="IPR013149">
    <property type="entry name" value="ADH-like_C"/>
</dbReference>
<name>A0A9W9CD88_9PLEO</name>
<dbReference type="OrthoDB" id="1879366at2759"/>